<evidence type="ECO:0000256" key="1">
    <source>
        <dbReference type="SAM" id="MobiDB-lite"/>
    </source>
</evidence>
<protein>
    <submittedName>
        <fullName evidence="3">Lysophospholipase L1-like esterase</fullName>
    </submittedName>
</protein>
<dbReference type="CDD" id="cd00229">
    <property type="entry name" value="SGNH_hydrolase"/>
    <property type="match status" value="1"/>
</dbReference>
<feature type="domain" description="SGNH hydrolase-type esterase" evidence="2">
    <location>
        <begin position="255"/>
        <end position="387"/>
    </location>
</feature>
<dbReference type="PANTHER" id="PTHR30383">
    <property type="entry name" value="THIOESTERASE 1/PROTEASE 1/LYSOPHOSPHOLIPASE L1"/>
    <property type="match status" value="1"/>
</dbReference>
<dbReference type="RefSeq" id="WP_179461522.1">
    <property type="nucleotide sequence ID" value="NZ_JACBZX010000001.1"/>
</dbReference>
<gene>
    <name evidence="3" type="ORF">BJY28_000406</name>
</gene>
<evidence type="ECO:0000313" key="3">
    <source>
        <dbReference type="EMBL" id="NYG35937.1"/>
    </source>
</evidence>
<dbReference type="InterPro" id="IPR051532">
    <property type="entry name" value="Ester_Hydrolysis_Enzymes"/>
</dbReference>
<evidence type="ECO:0000259" key="2">
    <source>
        <dbReference type="Pfam" id="PF13472"/>
    </source>
</evidence>
<accession>A0A852X0B5</accession>
<dbReference type="InterPro" id="IPR013830">
    <property type="entry name" value="SGNH_hydro"/>
</dbReference>
<dbReference type="PANTHER" id="PTHR30383:SF5">
    <property type="entry name" value="SGNH HYDROLASE-TYPE ESTERASE DOMAIN-CONTAINING PROTEIN"/>
    <property type="match status" value="1"/>
</dbReference>
<dbReference type="SUPFAM" id="SSF52266">
    <property type="entry name" value="SGNH hydrolase"/>
    <property type="match status" value="1"/>
</dbReference>
<dbReference type="Proteomes" id="UP000592181">
    <property type="component" value="Unassembled WGS sequence"/>
</dbReference>
<evidence type="ECO:0000313" key="4">
    <source>
        <dbReference type="Proteomes" id="UP000592181"/>
    </source>
</evidence>
<name>A0A852X0B5_9MICO</name>
<proteinExistence type="predicted"/>
<comment type="caution">
    <text evidence="3">The sequence shown here is derived from an EMBL/GenBank/DDBJ whole genome shotgun (WGS) entry which is preliminary data.</text>
</comment>
<reference evidence="3 4" key="1">
    <citation type="submission" date="2020-07" db="EMBL/GenBank/DDBJ databases">
        <title>Sequencing the genomes of 1000 actinobacteria strains.</title>
        <authorList>
            <person name="Klenk H.-P."/>
        </authorList>
    </citation>
    <scope>NUCLEOTIDE SEQUENCE [LARGE SCALE GENOMIC DNA]</scope>
    <source>
        <strain evidence="3 4">DSM 24723</strain>
    </source>
</reference>
<dbReference type="GO" id="GO:0004622">
    <property type="term" value="F:phosphatidylcholine lysophospholipase activity"/>
    <property type="evidence" value="ECO:0007669"/>
    <property type="project" value="TreeGrafter"/>
</dbReference>
<dbReference type="InterPro" id="IPR036514">
    <property type="entry name" value="SGNH_hydro_sf"/>
</dbReference>
<dbReference type="EMBL" id="JACBZX010000001">
    <property type="protein sequence ID" value="NYG35937.1"/>
    <property type="molecule type" value="Genomic_DNA"/>
</dbReference>
<keyword evidence="4" id="KW-1185">Reference proteome</keyword>
<dbReference type="AlphaFoldDB" id="A0A852X0B5"/>
<dbReference type="Gene3D" id="3.40.50.1110">
    <property type="entry name" value="SGNH hydrolase"/>
    <property type="match status" value="1"/>
</dbReference>
<organism evidence="3 4">
    <name type="scientific">Janibacter alkaliphilus</name>
    <dbReference type="NCBI Taxonomy" id="1069963"/>
    <lineage>
        <taxon>Bacteria</taxon>
        <taxon>Bacillati</taxon>
        <taxon>Actinomycetota</taxon>
        <taxon>Actinomycetes</taxon>
        <taxon>Micrococcales</taxon>
        <taxon>Intrasporangiaceae</taxon>
        <taxon>Janibacter</taxon>
    </lineage>
</organism>
<sequence length="413" mass="42401">MSRRLLPAAAALAVGLAGCGTSGDGGDDGDGGDGGVSAGQVDVVAQEALRPWFSAAGASAEQPAEMVVLGDSVSEGSGLTGRLERRWLDQLQHGLRERVAPGCPTGAAGWHGTSSSVPPDYRATSLPDPATTGDVAEAPGLGPGGRALTLRPGATLTWTVDARQVDVGYRTVPGGGRLQVRVDGSPATRAGGLATTTAASTEQGRREVWSSADLGAGEHRVQVRNVSAAGGGPVTVTDLRPYRDDRERCVHVLDAARSGVRLHEVVRSPSYLDDSLGADPELVLVPLGFNDAGAGTDPATFADDVDTLVRQVRQRGIDAPVLLVGLFHPPEGAFVHPWQDYLAAMAEAASVDRGVAYVDLSEALPTVDDAAEGIYRDALHPAPAGMDLIAEALLPVLTPPEGTATTSGTRSPS</sequence>
<dbReference type="Pfam" id="PF13472">
    <property type="entry name" value="Lipase_GDSL_2"/>
    <property type="match status" value="1"/>
</dbReference>
<dbReference type="PROSITE" id="PS51257">
    <property type="entry name" value="PROKAR_LIPOPROTEIN"/>
    <property type="match status" value="1"/>
</dbReference>
<dbReference type="Gene3D" id="2.60.120.260">
    <property type="entry name" value="Galactose-binding domain-like"/>
    <property type="match status" value="1"/>
</dbReference>
<feature type="region of interest" description="Disordered" evidence="1">
    <location>
        <begin position="103"/>
        <end position="133"/>
    </location>
</feature>